<dbReference type="SUPFAM" id="SSF49764">
    <property type="entry name" value="HSP20-like chaperones"/>
    <property type="match status" value="1"/>
</dbReference>
<organism evidence="6 7">
    <name type="scientific">Agrocybe pediades</name>
    <dbReference type="NCBI Taxonomy" id="84607"/>
    <lineage>
        <taxon>Eukaryota</taxon>
        <taxon>Fungi</taxon>
        <taxon>Dikarya</taxon>
        <taxon>Basidiomycota</taxon>
        <taxon>Agaricomycotina</taxon>
        <taxon>Agaricomycetes</taxon>
        <taxon>Agaricomycetidae</taxon>
        <taxon>Agaricales</taxon>
        <taxon>Agaricineae</taxon>
        <taxon>Strophariaceae</taxon>
        <taxon>Agrocybe</taxon>
    </lineage>
</organism>
<keyword evidence="1" id="KW-0479">Metal-binding</keyword>
<evidence type="ECO:0000259" key="4">
    <source>
        <dbReference type="PROSITE" id="PS51203"/>
    </source>
</evidence>
<dbReference type="AlphaFoldDB" id="A0A8H4VM22"/>
<dbReference type="InterPro" id="IPR007052">
    <property type="entry name" value="CS_dom"/>
</dbReference>
<reference evidence="6 7" key="1">
    <citation type="submission" date="2019-12" db="EMBL/GenBank/DDBJ databases">
        <authorList>
            <person name="Floudas D."/>
            <person name="Bentzer J."/>
            <person name="Ahren D."/>
            <person name="Johansson T."/>
            <person name="Persson P."/>
            <person name="Tunlid A."/>
        </authorList>
    </citation>
    <scope>NUCLEOTIDE SEQUENCE [LARGE SCALE GENOMIC DNA]</scope>
    <source>
        <strain evidence="6 7">CBS 102.39</strain>
    </source>
</reference>
<evidence type="ECO:0000313" key="7">
    <source>
        <dbReference type="Proteomes" id="UP000521872"/>
    </source>
</evidence>
<dbReference type="InterPro" id="IPR039790">
    <property type="entry name" value="CHRD1"/>
</dbReference>
<dbReference type="Proteomes" id="UP000521872">
    <property type="component" value="Unassembled WGS sequence"/>
</dbReference>
<evidence type="ECO:0000259" key="5">
    <source>
        <dbReference type="PROSITE" id="PS51401"/>
    </source>
</evidence>
<feature type="domain" description="CHORD" evidence="5">
    <location>
        <begin position="24"/>
        <end position="106"/>
    </location>
</feature>
<evidence type="ECO:0000256" key="2">
    <source>
        <dbReference type="ARBA" id="ARBA00022737"/>
    </source>
</evidence>
<evidence type="ECO:0000256" key="1">
    <source>
        <dbReference type="ARBA" id="ARBA00022723"/>
    </source>
</evidence>
<dbReference type="GO" id="GO:0046872">
    <property type="term" value="F:metal ion binding"/>
    <property type="evidence" value="ECO:0007669"/>
    <property type="project" value="UniProtKB-KW"/>
</dbReference>
<dbReference type="PROSITE" id="PS51401">
    <property type="entry name" value="CHORD"/>
    <property type="match status" value="2"/>
</dbReference>
<dbReference type="PANTHER" id="PTHR46983">
    <property type="entry name" value="CYSTEINE AND HISTIDINE-RICH DOMAIN-CONTAINING PROTEIN 1"/>
    <property type="match status" value="1"/>
</dbReference>
<dbReference type="InterPro" id="IPR007051">
    <property type="entry name" value="CHORD_dom"/>
</dbReference>
<dbReference type="CDD" id="cd06466">
    <property type="entry name" value="p23_CS_SGT1_like"/>
    <property type="match status" value="1"/>
</dbReference>
<dbReference type="Pfam" id="PF04969">
    <property type="entry name" value="CS"/>
    <property type="match status" value="1"/>
</dbReference>
<dbReference type="Gene3D" id="2.60.40.790">
    <property type="match status" value="1"/>
</dbReference>
<dbReference type="Gene3D" id="4.10.1130.20">
    <property type="match status" value="2"/>
</dbReference>
<sequence length="385" mass="42524">MTQVILDDLLFTESTRYRTQLGRVPLKRCEQTNIPTTFELCLPAPGKVAANSFKLEKEDFAVTILVSQFVFHEGLKSWSCCKDINKPVLDFDEFMQIEGCTEIEGHTTEAQAAPAASATTSSKITSVQTTADGKETFQVGSAKATPNLAAFAPPEKPVPAPAPVLEVDNLNEKVTPGTPCRRKGCSSKFVSDEVNRYGDGEGTVCRYHPLPPIFREGSKGYLCCKRRVLEFDEFMKIEGCTTGRHCFIPVETESKADEQVECRIDHYQTPGQVHVSVFAKQVDKERSKVEILSNKINLDLFLPNKKRFTKSIELFGAVEPEGSSFQVLGTKVELNLRKSDGRSWTVLEKTDRNLGNISLTFGVGGRTGTVGGKEIILDESNKSRA</sequence>
<gene>
    <name evidence="6" type="ORF">D9613_002933</name>
</gene>
<keyword evidence="7" id="KW-1185">Reference proteome</keyword>
<feature type="domain" description="CHORD" evidence="5">
    <location>
        <begin position="180"/>
        <end position="245"/>
    </location>
</feature>
<dbReference type="Pfam" id="PF04968">
    <property type="entry name" value="CHORD"/>
    <property type="match status" value="2"/>
</dbReference>
<name>A0A8H4VM22_9AGAR</name>
<evidence type="ECO:0000313" key="6">
    <source>
        <dbReference type="EMBL" id="KAF4614938.1"/>
    </source>
</evidence>
<feature type="domain" description="CS" evidence="4">
    <location>
        <begin position="259"/>
        <end position="348"/>
    </location>
</feature>
<keyword evidence="2" id="KW-0677">Repeat</keyword>
<accession>A0A8H4VM22</accession>
<protein>
    <submittedName>
        <fullName evidence="6">Uncharacterized protein</fullName>
    </submittedName>
</protein>
<dbReference type="PANTHER" id="PTHR46983:SF3">
    <property type="entry name" value="CHPADIPLOID STATE MAINTENANCE PROTEIN CHPA"/>
    <property type="match status" value="1"/>
</dbReference>
<dbReference type="InterPro" id="IPR008978">
    <property type="entry name" value="HSP20-like_chaperone"/>
</dbReference>
<keyword evidence="3" id="KW-0862">Zinc</keyword>
<dbReference type="EMBL" id="JAACJL010000044">
    <property type="protein sequence ID" value="KAF4614938.1"/>
    <property type="molecule type" value="Genomic_DNA"/>
</dbReference>
<evidence type="ECO:0000256" key="3">
    <source>
        <dbReference type="ARBA" id="ARBA00022833"/>
    </source>
</evidence>
<proteinExistence type="predicted"/>
<comment type="caution">
    <text evidence="6">The sequence shown here is derived from an EMBL/GenBank/DDBJ whole genome shotgun (WGS) entry which is preliminary data.</text>
</comment>
<dbReference type="PROSITE" id="PS51203">
    <property type="entry name" value="CS"/>
    <property type="match status" value="1"/>
</dbReference>